<keyword evidence="3" id="KW-1185">Reference proteome</keyword>
<comment type="caution">
    <text evidence="2">The sequence shown here is derived from an EMBL/GenBank/DDBJ whole genome shotgun (WGS) entry which is preliminary data.</text>
</comment>
<evidence type="ECO:0000313" key="2">
    <source>
        <dbReference type="EMBL" id="MED6183383.1"/>
    </source>
</evidence>
<dbReference type="PANTHER" id="PTHR32011">
    <property type="entry name" value="OS08G0472400 PROTEIN"/>
    <property type="match status" value="1"/>
</dbReference>
<organism evidence="2 3">
    <name type="scientific">Stylosanthes scabra</name>
    <dbReference type="NCBI Taxonomy" id="79078"/>
    <lineage>
        <taxon>Eukaryota</taxon>
        <taxon>Viridiplantae</taxon>
        <taxon>Streptophyta</taxon>
        <taxon>Embryophyta</taxon>
        <taxon>Tracheophyta</taxon>
        <taxon>Spermatophyta</taxon>
        <taxon>Magnoliopsida</taxon>
        <taxon>eudicotyledons</taxon>
        <taxon>Gunneridae</taxon>
        <taxon>Pentapetalae</taxon>
        <taxon>rosids</taxon>
        <taxon>fabids</taxon>
        <taxon>Fabales</taxon>
        <taxon>Fabaceae</taxon>
        <taxon>Papilionoideae</taxon>
        <taxon>50 kb inversion clade</taxon>
        <taxon>dalbergioids sensu lato</taxon>
        <taxon>Dalbergieae</taxon>
        <taxon>Pterocarpus clade</taxon>
        <taxon>Stylosanthes</taxon>
    </lineage>
</organism>
<protein>
    <submittedName>
        <fullName evidence="2">Uncharacterized protein</fullName>
    </submittedName>
</protein>
<proteinExistence type="predicted"/>
<feature type="region of interest" description="Disordered" evidence="1">
    <location>
        <begin position="450"/>
        <end position="469"/>
    </location>
</feature>
<evidence type="ECO:0000256" key="1">
    <source>
        <dbReference type="SAM" id="MobiDB-lite"/>
    </source>
</evidence>
<gene>
    <name evidence="2" type="ORF">PIB30_037386</name>
</gene>
<accession>A0ABU6WGM7</accession>
<dbReference type="Proteomes" id="UP001341840">
    <property type="component" value="Unassembled WGS sequence"/>
</dbReference>
<name>A0ABU6WGM7_9FABA</name>
<dbReference type="PANTHER" id="PTHR32011:SF2">
    <property type="entry name" value="OS08G0472400 PROTEIN"/>
    <property type="match status" value="1"/>
</dbReference>
<reference evidence="2 3" key="1">
    <citation type="journal article" date="2023" name="Plants (Basel)">
        <title>Bridging the Gap: Combining Genomics and Transcriptomics Approaches to Understand Stylosanthes scabra, an Orphan Legume from the Brazilian Caatinga.</title>
        <authorList>
            <person name="Ferreira-Neto J.R.C."/>
            <person name="da Silva M.D."/>
            <person name="Binneck E."/>
            <person name="de Melo N.F."/>
            <person name="da Silva R.H."/>
            <person name="de Melo A.L.T.M."/>
            <person name="Pandolfi V."/>
            <person name="Bustamante F.O."/>
            <person name="Brasileiro-Vidal A.C."/>
            <person name="Benko-Iseppon A.M."/>
        </authorList>
    </citation>
    <scope>NUCLEOTIDE SEQUENCE [LARGE SCALE GENOMIC DNA]</scope>
    <source>
        <tissue evidence="2">Leaves</tissue>
    </source>
</reference>
<sequence length="469" mass="51458">MVDVDRRMTGLNPAHVAALRRLSVRATAPASPPATLRNGLLSFSSLANNIITHLRNSLIPVEPGLSDSEFAIAEAEFGFTFPPDLRAVLAAGLPVGAGFPDWRATGISRQLLRSSLELPVAAVSVHVARNAIWAKTWGPRPNEPTKALCVARNAIKRAPILVPIFDHCYVPCNPCLAGNPVFFIDAERMFRCGFDLSDFFERESLFRSSDAGNMSSRRSFNVTGGRTPRWIEFWSNAVADFRRKSSSAAAMATPERFLDIRRWKVPKSVEQYIERIGSCLKEGGWSESDVSEMVQVSGSGMGFDPDSDLGSGLDNQAVLDALLLKADRFSDSLRNSGWSPEEVSDALWFDFQPGKDQKPAKKLSFEQVERIEKLAESVSRSLYVEMDLESAERFEPVSGRLALETEKGTFAVVGSESFHAFAVFTCPPPAVPSLVNLLEAKSALFEAKTHPKRTYSPSDQPRTLASTVG</sequence>
<evidence type="ECO:0000313" key="3">
    <source>
        <dbReference type="Proteomes" id="UP001341840"/>
    </source>
</evidence>
<dbReference type="EMBL" id="JASCZI010181430">
    <property type="protein sequence ID" value="MED6183383.1"/>
    <property type="molecule type" value="Genomic_DNA"/>
</dbReference>
<feature type="compositionally biased region" description="Polar residues" evidence="1">
    <location>
        <begin position="455"/>
        <end position="469"/>
    </location>
</feature>